<keyword evidence="2" id="KW-1185">Reference proteome</keyword>
<name>A0ABQ8V8W0_9AGAR</name>
<accession>A0ABQ8V8W0</accession>
<sequence length="190" mass="21350">MSSVHFASPPEVPEVDAEVVPKLKPIQKSRPQAPAYGIHGLLVLGFAFSFAELHKRAFERLPKYRELSPQTPQPGHQMMLTAHTFIYKLCDDIDHLWPQAFKGWVRDPSTGNGMYVVGLSSNKDFDRLRMPTPAQAEKMQNILQCGEAQWYPHLNPPSKTNSIASSFRYNADVPSDKLGSFVTLTQRTLA</sequence>
<protein>
    <submittedName>
        <fullName evidence="1">Uncharacterized protein</fullName>
    </submittedName>
</protein>
<reference evidence="1" key="1">
    <citation type="submission" date="2022-08" db="EMBL/GenBank/DDBJ databases">
        <title>A Global Phylogenomic Analysis of the Shiitake Genus Lentinula.</title>
        <authorList>
            <consortium name="DOE Joint Genome Institute"/>
            <person name="Sierra-Patev S."/>
            <person name="Min B."/>
            <person name="Naranjo-Ortiz M."/>
            <person name="Looney B."/>
            <person name="Konkel Z."/>
            <person name="Slot J.C."/>
            <person name="Sakamoto Y."/>
            <person name="Steenwyk J.L."/>
            <person name="Rokas A."/>
            <person name="Carro J."/>
            <person name="Camarero S."/>
            <person name="Ferreira P."/>
            <person name="Molpeceres G."/>
            <person name="Ruiz-Duenas F.J."/>
            <person name="Serrano A."/>
            <person name="Henrissat B."/>
            <person name="Drula E."/>
            <person name="Hughes K.W."/>
            <person name="Mata J.L."/>
            <person name="Ishikawa N.K."/>
            <person name="Vargas-Isla R."/>
            <person name="Ushijima S."/>
            <person name="Smith C.A."/>
            <person name="Ahrendt S."/>
            <person name="Andreopoulos W."/>
            <person name="He G."/>
            <person name="Labutti K."/>
            <person name="Lipzen A."/>
            <person name="Ng V."/>
            <person name="Riley R."/>
            <person name="Sandor L."/>
            <person name="Barry K."/>
            <person name="Martinez A.T."/>
            <person name="Xiao Y."/>
            <person name="Gibbons J.G."/>
            <person name="Terashima K."/>
            <person name="Grigoriev I.V."/>
            <person name="Hibbett D.S."/>
        </authorList>
    </citation>
    <scope>NUCLEOTIDE SEQUENCE</scope>
    <source>
        <strain evidence="1">RHP3577 ss4</strain>
    </source>
</reference>
<proteinExistence type="predicted"/>
<dbReference type="Proteomes" id="UP001150217">
    <property type="component" value="Unassembled WGS sequence"/>
</dbReference>
<organism evidence="1 2">
    <name type="scientific">Lentinula lateritia</name>
    <dbReference type="NCBI Taxonomy" id="40482"/>
    <lineage>
        <taxon>Eukaryota</taxon>
        <taxon>Fungi</taxon>
        <taxon>Dikarya</taxon>
        <taxon>Basidiomycota</taxon>
        <taxon>Agaricomycotina</taxon>
        <taxon>Agaricomycetes</taxon>
        <taxon>Agaricomycetidae</taxon>
        <taxon>Agaricales</taxon>
        <taxon>Marasmiineae</taxon>
        <taxon>Omphalotaceae</taxon>
        <taxon>Lentinula</taxon>
    </lineage>
</organism>
<gene>
    <name evidence="1" type="ORF">C8R41DRAFT_923734</name>
</gene>
<evidence type="ECO:0000313" key="2">
    <source>
        <dbReference type="Proteomes" id="UP001150217"/>
    </source>
</evidence>
<comment type="caution">
    <text evidence="1">The sequence shown here is derived from an EMBL/GenBank/DDBJ whole genome shotgun (WGS) entry which is preliminary data.</text>
</comment>
<dbReference type="EMBL" id="JANVFT010000075">
    <property type="protein sequence ID" value="KAJ4475131.1"/>
    <property type="molecule type" value="Genomic_DNA"/>
</dbReference>
<evidence type="ECO:0000313" key="1">
    <source>
        <dbReference type="EMBL" id="KAJ4475131.1"/>
    </source>
</evidence>